<sequence length="92" mass="9924" precursor="true">MVRGSLVFVMRTLYATVGTNVQLDVYNLHTRKGHDLLPESLDGLNYQRSNLQAQPKNRDSTPGLKLPKPLRGVNLIADAGFSQAGSGGVSCV</sequence>
<protein>
    <submittedName>
        <fullName evidence="1">Uncharacterized protein</fullName>
    </submittedName>
</protein>
<dbReference type="EMBL" id="CABVHY010000048">
    <property type="protein sequence ID" value="VVO42964.1"/>
    <property type="molecule type" value="Genomic_DNA"/>
</dbReference>
<dbReference type="Proteomes" id="UP000379480">
    <property type="component" value="Unassembled WGS sequence"/>
</dbReference>
<accession>A0A5E7FW58</accession>
<evidence type="ECO:0000313" key="1">
    <source>
        <dbReference type="EMBL" id="VVO42964.1"/>
    </source>
</evidence>
<gene>
    <name evidence="1" type="ORF">PS723_06091</name>
</gene>
<reference evidence="1 2" key="1">
    <citation type="submission" date="2019-09" db="EMBL/GenBank/DDBJ databases">
        <authorList>
            <person name="Chandra G."/>
            <person name="Truman W A."/>
        </authorList>
    </citation>
    <scope>NUCLEOTIDE SEQUENCE [LARGE SCALE GENOMIC DNA]</scope>
    <source>
        <strain evidence="1">PS723</strain>
    </source>
</reference>
<proteinExistence type="predicted"/>
<name>A0A5E7FW58_PSEFL</name>
<evidence type="ECO:0000313" key="2">
    <source>
        <dbReference type="Proteomes" id="UP000379480"/>
    </source>
</evidence>
<dbReference type="AlphaFoldDB" id="A0A5E7FW58"/>
<organism evidence="1 2">
    <name type="scientific">Pseudomonas fluorescens</name>
    <dbReference type="NCBI Taxonomy" id="294"/>
    <lineage>
        <taxon>Bacteria</taxon>
        <taxon>Pseudomonadati</taxon>
        <taxon>Pseudomonadota</taxon>
        <taxon>Gammaproteobacteria</taxon>
        <taxon>Pseudomonadales</taxon>
        <taxon>Pseudomonadaceae</taxon>
        <taxon>Pseudomonas</taxon>
    </lineage>
</organism>